<proteinExistence type="predicted"/>
<evidence type="ECO:0000313" key="11">
    <source>
        <dbReference type="Proteomes" id="UP000796880"/>
    </source>
</evidence>
<dbReference type="InterPro" id="IPR001611">
    <property type="entry name" value="Leu-rich_rpt"/>
</dbReference>
<keyword evidence="7" id="KW-0472">Membrane</keyword>
<dbReference type="Gene3D" id="3.80.10.10">
    <property type="entry name" value="Ribonuclease Inhibitor"/>
    <property type="match status" value="1"/>
</dbReference>
<dbReference type="InterPro" id="IPR046956">
    <property type="entry name" value="RLP23-like"/>
</dbReference>
<gene>
    <name evidence="10" type="ORF">FNV43_RR04593</name>
</gene>
<evidence type="ECO:0000256" key="5">
    <source>
        <dbReference type="ARBA" id="ARBA00022737"/>
    </source>
</evidence>
<comment type="subcellular location">
    <subcellularLocation>
        <location evidence="1">Membrane</location>
        <topology evidence="1">Single-pass type I membrane protein</topology>
    </subcellularLocation>
</comment>
<keyword evidence="2" id="KW-0433">Leucine-rich repeat</keyword>
<keyword evidence="6" id="KW-1133">Transmembrane helix</keyword>
<accession>A0A8K0MPQ0</accession>
<dbReference type="AlphaFoldDB" id="A0A8K0MPQ0"/>
<sequence>MGSFISLQSFHVRNNNLSGEFPMSLQNCTELFTLDVGENNLRGSIPGWIGLRLLKMRIISLHFNEFYGHLPDQLCALSSLQILDVSYNNLSGRIPRCFNNFSVMAQKSDYYTNDFSYKVDELFFSPFIEDLLLVMKGRAEEYNKILALVISMDLSKHVDYELLEPFELVLQQFDRNDSIRHSTTKPTEMMSLSA</sequence>
<keyword evidence="9" id="KW-0325">Glycoprotein</keyword>
<keyword evidence="4" id="KW-0732">Signal</keyword>
<protein>
    <submittedName>
        <fullName evidence="10">Uncharacterized protein</fullName>
    </submittedName>
</protein>
<dbReference type="Proteomes" id="UP000796880">
    <property type="component" value="Unassembled WGS sequence"/>
</dbReference>
<keyword evidence="5" id="KW-0677">Repeat</keyword>
<dbReference type="PANTHER" id="PTHR48063:SF98">
    <property type="entry name" value="LRR RECEPTOR-LIKE SERINE_THREONINE-PROTEIN KINASE FLS2"/>
    <property type="match status" value="1"/>
</dbReference>
<dbReference type="FunFam" id="3.80.10.10:FF:000041">
    <property type="entry name" value="LRR receptor-like serine/threonine-protein kinase ERECTA"/>
    <property type="match status" value="1"/>
</dbReference>
<evidence type="ECO:0000313" key="10">
    <source>
        <dbReference type="EMBL" id="KAF3454146.1"/>
    </source>
</evidence>
<evidence type="ECO:0000256" key="9">
    <source>
        <dbReference type="ARBA" id="ARBA00023180"/>
    </source>
</evidence>
<keyword evidence="11" id="KW-1185">Reference proteome</keyword>
<evidence type="ECO:0000256" key="3">
    <source>
        <dbReference type="ARBA" id="ARBA00022692"/>
    </source>
</evidence>
<keyword evidence="3" id="KW-0812">Transmembrane</keyword>
<keyword evidence="8" id="KW-0675">Receptor</keyword>
<dbReference type="InterPro" id="IPR032675">
    <property type="entry name" value="LRR_dom_sf"/>
</dbReference>
<dbReference type="SUPFAM" id="SSF52058">
    <property type="entry name" value="L domain-like"/>
    <property type="match status" value="1"/>
</dbReference>
<dbReference type="OrthoDB" id="1194313at2759"/>
<evidence type="ECO:0000256" key="4">
    <source>
        <dbReference type="ARBA" id="ARBA00022729"/>
    </source>
</evidence>
<evidence type="ECO:0000256" key="7">
    <source>
        <dbReference type="ARBA" id="ARBA00023136"/>
    </source>
</evidence>
<evidence type="ECO:0000256" key="2">
    <source>
        <dbReference type="ARBA" id="ARBA00022614"/>
    </source>
</evidence>
<comment type="caution">
    <text evidence="10">The sequence shown here is derived from an EMBL/GenBank/DDBJ whole genome shotgun (WGS) entry which is preliminary data.</text>
</comment>
<dbReference type="GO" id="GO:0016020">
    <property type="term" value="C:membrane"/>
    <property type="evidence" value="ECO:0007669"/>
    <property type="project" value="UniProtKB-SubCell"/>
</dbReference>
<dbReference type="EMBL" id="VOIH02000002">
    <property type="protein sequence ID" value="KAF3454146.1"/>
    <property type="molecule type" value="Genomic_DNA"/>
</dbReference>
<evidence type="ECO:0000256" key="1">
    <source>
        <dbReference type="ARBA" id="ARBA00004479"/>
    </source>
</evidence>
<dbReference type="Pfam" id="PF00560">
    <property type="entry name" value="LRR_1"/>
    <property type="match status" value="2"/>
</dbReference>
<evidence type="ECO:0000256" key="6">
    <source>
        <dbReference type="ARBA" id="ARBA00022989"/>
    </source>
</evidence>
<name>A0A8K0MPQ0_9ROSA</name>
<dbReference type="PANTHER" id="PTHR48063">
    <property type="entry name" value="LRR RECEPTOR-LIKE KINASE"/>
    <property type="match status" value="1"/>
</dbReference>
<reference evidence="10" key="1">
    <citation type="submission" date="2020-03" db="EMBL/GenBank/DDBJ databases">
        <title>A high-quality chromosome-level genome assembly of a woody plant with both climbing and erect habits, Rhamnella rubrinervis.</title>
        <authorList>
            <person name="Lu Z."/>
            <person name="Yang Y."/>
            <person name="Zhu X."/>
            <person name="Sun Y."/>
        </authorList>
    </citation>
    <scope>NUCLEOTIDE SEQUENCE</scope>
    <source>
        <strain evidence="10">BYM</strain>
        <tissue evidence="10">Leaf</tissue>
    </source>
</reference>
<organism evidence="10 11">
    <name type="scientific">Rhamnella rubrinervis</name>
    <dbReference type="NCBI Taxonomy" id="2594499"/>
    <lineage>
        <taxon>Eukaryota</taxon>
        <taxon>Viridiplantae</taxon>
        <taxon>Streptophyta</taxon>
        <taxon>Embryophyta</taxon>
        <taxon>Tracheophyta</taxon>
        <taxon>Spermatophyta</taxon>
        <taxon>Magnoliopsida</taxon>
        <taxon>eudicotyledons</taxon>
        <taxon>Gunneridae</taxon>
        <taxon>Pentapetalae</taxon>
        <taxon>rosids</taxon>
        <taxon>fabids</taxon>
        <taxon>Rosales</taxon>
        <taxon>Rhamnaceae</taxon>
        <taxon>rhamnoid group</taxon>
        <taxon>Rhamneae</taxon>
        <taxon>Rhamnella</taxon>
    </lineage>
</organism>
<evidence type="ECO:0000256" key="8">
    <source>
        <dbReference type="ARBA" id="ARBA00023170"/>
    </source>
</evidence>